<dbReference type="GO" id="GO:0005737">
    <property type="term" value="C:cytoplasm"/>
    <property type="evidence" value="ECO:0007669"/>
    <property type="project" value="UniProtKB-SubCell"/>
</dbReference>
<evidence type="ECO:0000256" key="2">
    <source>
        <dbReference type="ARBA" id="ARBA00004496"/>
    </source>
</evidence>
<evidence type="ECO:0000256" key="4">
    <source>
        <dbReference type="ARBA" id="ARBA00007573"/>
    </source>
</evidence>
<protein>
    <recommendedName>
        <fullName evidence="5">Elongator complex protein 4</fullName>
    </recommendedName>
</protein>
<dbReference type="PANTHER" id="PTHR12896:SF1">
    <property type="entry name" value="ELONGATOR COMPLEX PROTEIN 4"/>
    <property type="match status" value="1"/>
</dbReference>
<dbReference type="AlphaFoldDB" id="A0AAD4C2L5"/>
<comment type="caution">
    <text evidence="10">The sequence shown here is derived from an EMBL/GenBank/DDBJ whole genome shotgun (WGS) entry which is preliminary data.</text>
</comment>
<dbReference type="Proteomes" id="UP001194468">
    <property type="component" value="Unassembled WGS sequence"/>
</dbReference>
<feature type="region of interest" description="Disordered" evidence="9">
    <location>
        <begin position="407"/>
        <end position="439"/>
    </location>
</feature>
<organism evidence="10 11">
    <name type="scientific">Boletus edulis BED1</name>
    <dbReference type="NCBI Taxonomy" id="1328754"/>
    <lineage>
        <taxon>Eukaryota</taxon>
        <taxon>Fungi</taxon>
        <taxon>Dikarya</taxon>
        <taxon>Basidiomycota</taxon>
        <taxon>Agaricomycotina</taxon>
        <taxon>Agaricomycetes</taxon>
        <taxon>Agaricomycetidae</taxon>
        <taxon>Boletales</taxon>
        <taxon>Boletineae</taxon>
        <taxon>Boletaceae</taxon>
        <taxon>Boletoideae</taxon>
        <taxon>Boletus</taxon>
    </lineage>
</organism>
<reference evidence="10" key="1">
    <citation type="submission" date="2019-10" db="EMBL/GenBank/DDBJ databases">
        <authorList>
            <consortium name="DOE Joint Genome Institute"/>
            <person name="Kuo A."/>
            <person name="Miyauchi S."/>
            <person name="Kiss E."/>
            <person name="Drula E."/>
            <person name="Kohler A."/>
            <person name="Sanchez-Garcia M."/>
            <person name="Andreopoulos B."/>
            <person name="Barry K.W."/>
            <person name="Bonito G."/>
            <person name="Buee M."/>
            <person name="Carver A."/>
            <person name="Chen C."/>
            <person name="Cichocki N."/>
            <person name="Clum A."/>
            <person name="Culley D."/>
            <person name="Crous P.W."/>
            <person name="Fauchery L."/>
            <person name="Girlanda M."/>
            <person name="Hayes R."/>
            <person name="Keri Z."/>
            <person name="LaButti K."/>
            <person name="Lipzen A."/>
            <person name="Lombard V."/>
            <person name="Magnuson J."/>
            <person name="Maillard F."/>
            <person name="Morin E."/>
            <person name="Murat C."/>
            <person name="Nolan M."/>
            <person name="Ohm R."/>
            <person name="Pangilinan J."/>
            <person name="Pereira M."/>
            <person name="Perotto S."/>
            <person name="Peter M."/>
            <person name="Riley R."/>
            <person name="Sitrit Y."/>
            <person name="Stielow B."/>
            <person name="Szollosi G."/>
            <person name="Zifcakova L."/>
            <person name="Stursova M."/>
            <person name="Spatafora J.W."/>
            <person name="Tedersoo L."/>
            <person name="Vaario L.-M."/>
            <person name="Yamada A."/>
            <person name="Yan M."/>
            <person name="Wang P."/>
            <person name="Xu J."/>
            <person name="Bruns T."/>
            <person name="Baldrian P."/>
            <person name="Vilgalys R."/>
            <person name="Henrissat B."/>
            <person name="Grigoriev I.V."/>
            <person name="Hibbett D."/>
            <person name="Nagy L.G."/>
            <person name="Martin F.M."/>
        </authorList>
    </citation>
    <scope>NUCLEOTIDE SEQUENCE</scope>
    <source>
        <strain evidence="10">BED1</strain>
    </source>
</reference>
<comment type="subcellular location">
    <subcellularLocation>
        <location evidence="2">Cytoplasm</location>
    </subcellularLocation>
    <subcellularLocation>
        <location evidence="1">Nucleus</location>
    </subcellularLocation>
</comment>
<dbReference type="Pfam" id="PF05625">
    <property type="entry name" value="PAXNEB"/>
    <property type="match status" value="1"/>
</dbReference>
<proteinExistence type="inferred from homology"/>
<evidence type="ECO:0000313" key="10">
    <source>
        <dbReference type="EMBL" id="KAF8446125.1"/>
    </source>
</evidence>
<keyword evidence="11" id="KW-1185">Reference proteome</keyword>
<dbReference type="GO" id="GO:0033588">
    <property type="term" value="C:elongator holoenzyme complex"/>
    <property type="evidence" value="ECO:0007669"/>
    <property type="project" value="InterPro"/>
</dbReference>
<dbReference type="GO" id="GO:0002098">
    <property type="term" value="P:tRNA wobble uridine modification"/>
    <property type="evidence" value="ECO:0007669"/>
    <property type="project" value="InterPro"/>
</dbReference>
<gene>
    <name evidence="10" type="ORF">L210DRAFT_841749</name>
</gene>
<keyword evidence="7" id="KW-0819">tRNA processing</keyword>
<comment type="pathway">
    <text evidence="3">tRNA modification; 5-methoxycarbonylmethyl-2-thiouridine-tRNA biosynthesis.</text>
</comment>
<comment type="similarity">
    <text evidence="4">Belongs to the ELP4 family.</text>
</comment>
<evidence type="ECO:0000256" key="7">
    <source>
        <dbReference type="ARBA" id="ARBA00022694"/>
    </source>
</evidence>
<sequence length="439" mass="47858">MSSFKRRTPSRQVALPPGTRACPISASTVLTSSGIASLDDILGGGMPLSCSLAVLAPDSHSAYGELVQKYFVAQGIASGHKVCIVHEDAMSFVKECMWMPASNPNDPMLTLDEDDGAQNGEKIKIAWRYEQMKKFETTVNNLLRPADRFCEPFDLTRRIPMSVIDEAYDAKKLIPLNLAINNDLTSSMDGLVKRINHVLATTPSTEVVRLCITSLGSPEWGEYCPADLLRFLYALRRLLRQYSHACSCVTLAPHFCTGLWAGPGWVQKVGWVTDAAISMSGFGANPALTTLFPSHHGLVQIHKLPTPHSILSTSDKFSTLRGLSSSAAANIGTGENNLAFRCVRKRLVFETMHLDLEGGVTERRTTPSSTTIGFDTGQVPTHVTNEGNTSALARVAVELEETLAEVKSHSLESGANPHKTKKGKKKVAFHSDKPDLYDF</sequence>
<dbReference type="InterPro" id="IPR027417">
    <property type="entry name" value="P-loop_NTPase"/>
</dbReference>
<dbReference type="CDD" id="cd19494">
    <property type="entry name" value="Elp4"/>
    <property type="match status" value="1"/>
</dbReference>
<evidence type="ECO:0000256" key="9">
    <source>
        <dbReference type="SAM" id="MobiDB-lite"/>
    </source>
</evidence>
<evidence type="ECO:0000256" key="8">
    <source>
        <dbReference type="ARBA" id="ARBA00023242"/>
    </source>
</evidence>
<dbReference type="Gene3D" id="3.40.50.300">
    <property type="entry name" value="P-loop containing nucleotide triphosphate hydrolases"/>
    <property type="match status" value="1"/>
</dbReference>
<dbReference type="InterPro" id="IPR008728">
    <property type="entry name" value="Elongator_complex_protein_4"/>
</dbReference>
<evidence type="ECO:0000313" key="11">
    <source>
        <dbReference type="Proteomes" id="UP001194468"/>
    </source>
</evidence>
<evidence type="ECO:0000256" key="3">
    <source>
        <dbReference type="ARBA" id="ARBA00005043"/>
    </source>
</evidence>
<dbReference type="PANTHER" id="PTHR12896">
    <property type="entry name" value="PAX6 NEIGHBOR PROTEIN PAXNEB"/>
    <property type="match status" value="1"/>
</dbReference>
<feature type="compositionally biased region" description="Basic and acidic residues" evidence="9">
    <location>
        <begin position="429"/>
        <end position="439"/>
    </location>
</feature>
<dbReference type="GO" id="GO:0008023">
    <property type="term" value="C:transcription elongation factor complex"/>
    <property type="evidence" value="ECO:0007669"/>
    <property type="project" value="TreeGrafter"/>
</dbReference>
<keyword evidence="8" id="KW-0539">Nucleus</keyword>
<feature type="compositionally biased region" description="Basic residues" evidence="9">
    <location>
        <begin position="418"/>
        <end position="428"/>
    </location>
</feature>
<evidence type="ECO:0000256" key="1">
    <source>
        <dbReference type="ARBA" id="ARBA00004123"/>
    </source>
</evidence>
<reference evidence="10" key="2">
    <citation type="journal article" date="2020" name="Nat. Commun.">
        <title>Large-scale genome sequencing of mycorrhizal fungi provides insights into the early evolution of symbiotic traits.</title>
        <authorList>
            <person name="Miyauchi S."/>
            <person name="Kiss E."/>
            <person name="Kuo A."/>
            <person name="Drula E."/>
            <person name="Kohler A."/>
            <person name="Sanchez-Garcia M."/>
            <person name="Morin E."/>
            <person name="Andreopoulos B."/>
            <person name="Barry K.W."/>
            <person name="Bonito G."/>
            <person name="Buee M."/>
            <person name="Carver A."/>
            <person name="Chen C."/>
            <person name="Cichocki N."/>
            <person name="Clum A."/>
            <person name="Culley D."/>
            <person name="Crous P.W."/>
            <person name="Fauchery L."/>
            <person name="Girlanda M."/>
            <person name="Hayes R.D."/>
            <person name="Keri Z."/>
            <person name="LaButti K."/>
            <person name="Lipzen A."/>
            <person name="Lombard V."/>
            <person name="Magnuson J."/>
            <person name="Maillard F."/>
            <person name="Murat C."/>
            <person name="Nolan M."/>
            <person name="Ohm R.A."/>
            <person name="Pangilinan J."/>
            <person name="Pereira M.F."/>
            <person name="Perotto S."/>
            <person name="Peter M."/>
            <person name="Pfister S."/>
            <person name="Riley R."/>
            <person name="Sitrit Y."/>
            <person name="Stielow J.B."/>
            <person name="Szollosi G."/>
            <person name="Zifcakova L."/>
            <person name="Stursova M."/>
            <person name="Spatafora J.W."/>
            <person name="Tedersoo L."/>
            <person name="Vaario L.M."/>
            <person name="Yamada A."/>
            <person name="Yan M."/>
            <person name="Wang P."/>
            <person name="Xu J."/>
            <person name="Bruns T."/>
            <person name="Baldrian P."/>
            <person name="Vilgalys R."/>
            <person name="Dunand C."/>
            <person name="Henrissat B."/>
            <person name="Grigoriev I.V."/>
            <person name="Hibbett D."/>
            <person name="Nagy L.G."/>
            <person name="Martin F.M."/>
        </authorList>
    </citation>
    <scope>NUCLEOTIDE SEQUENCE</scope>
    <source>
        <strain evidence="10">BED1</strain>
    </source>
</reference>
<dbReference type="EMBL" id="WHUW01000005">
    <property type="protein sequence ID" value="KAF8446125.1"/>
    <property type="molecule type" value="Genomic_DNA"/>
</dbReference>
<evidence type="ECO:0000256" key="5">
    <source>
        <dbReference type="ARBA" id="ARBA00020265"/>
    </source>
</evidence>
<accession>A0AAD4C2L5</accession>
<keyword evidence="6" id="KW-0963">Cytoplasm</keyword>
<name>A0AAD4C2L5_BOLED</name>
<evidence type="ECO:0000256" key="6">
    <source>
        <dbReference type="ARBA" id="ARBA00022490"/>
    </source>
</evidence>